<dbReference type="PIRSF" id="PIRSF038958">
    <property type="entry name" value="PG_synth_SpoVB"/>
    <property type="match status" value="1"/>
</dbReference>
<dbReference type="PANTHER" id="PTHR30250:SF24">
    <property type="entry name" value="STAGE V SPORULATION PROTEIN B"/>
    <property type="match status" value="1"/>
</dbReference>
<dbReference type="AlphaFoldDB" id="A0A2K4ZNA4"/>
<protein>
    <submittedName>
        <fullName evidence="7">Stage V sporulation protein B</fullName>
    </submittedName>
</protein>
<evidence type="ECO:0000313" key="8">
    <source>
        <dbReference type="Proteomes" id="UP000236311"/>
    </source>
</evidence>
<organism evidence="7 8">
    <name type="scientific">Acetatifactor muris</name>
    <dbReference type="NCBI Taxonomy" id="879566"/>
    <lineage>
        <taxon>Bacteria</taxon>
        <taxon>Bacillati</taxon>
        <taxon>Bacillota</taxon>
        <taxon>Clostridia</taxon>
        <taxon>Lachnospirales</taxon>
        <taxon>Lachnospiraceae</taxon>
        <taxon>Acetatifactor</taxon>
    </lineage>
</organism>
<evidence type="ECO:0000256" key="2">
    <source>
        <dbReference type="ARBA" id="ARBA00022475"/>
    </source>
</evidence>
<feature type="transmembrane region" description="Helical" evidence="6">
    <location>
        <begin position="425"/>
        <end position="449"/>
    </location>
</feature>
<feature type="transmembrane region" description="Helical" evidence="6">
    <location>
        <begin position="185"/>
        <end position="208"/>
    </location>
</feature>
<evidence type="ECO:0000256" key="3">
    <source>
        <dbReference type="ARBA" id="ARBA00022692"/>
    </source>
</evidence>
<feature type="transmembrane region" description="Helical" evidence="6">
    <location>
        <begin position="365"/>
        <end position="382"/>
    </location>
</feature>
<feature type="transmembrane region" description="Helical" evidence="6">
    <location>
        <begin position="87"/>
        <end position="108"/>
    </location>
</feature>
<feature type="transmembrane region" description="Helical" evidence="6">
    <location>
        <begin position="9"/>
        <end position="33"/>
    </location>
</feature>
<feature type="transmembrane region" description="Helical" evidence="6">
    <location>
        <begin position="394"/>
        <end position="419"/>
    </location>
</feature>
<evidence type="ECO:0000256" key="1">
    <source>
        <dbReference type="ARBA" id="ARBA00004651"/>
    </source>
</evidence>
<feature type="transmembrane region" description="Helical" evidence="6">
    <location>
        <begin position="303"/>
        <end position="322"/>
    </location>
</feature>
<dbReference type="InterPro" id="IPR002797">
    <property type="entry name" value="Polysacc_synth"/>
</dbReference>
<evidence type="ECO:0000256" key="5">
    <source>
        <dbReference type="ARBA" id="ARBA00023136"/>
    </source>
</evidence>
<keyword evidence="8" id="KW-1185">Reference proteome</keyword>
<dbReference type="EMBL" id="OFSM01000034">
    <property type="protein sequence ID" value="SOY31925.1"/>
    <property type="molecule type" value="Genomic_DNA"/>
</dbReference>
<name>A0A2K4ZNA4_9FIRM</name>
<evidence type="ECO:0000313" key="7">
    <source>
        <dbReference type="EMBL" id="SOY31925.1"/>
    </source>
</evidence>
<dbReference type="InterPro" id="IPR050833">
    <property type="entry name" value="Poly_Biosynth_Transport"/>
</dbReference>
<evidence type="ECO:0000256" key="6">
    <source>
        <dbReference type="SAM" id="Phobius"/>
    </source>
</evidence>
<reference evidence="7 8" key="1">
    <citation type="submission" date="2018-01" db="EMBL/GenBank/DDBJ databases">
        <authorList>
            <person name="Gaut B.S."/>
            <person name="Morton B.R."/>
            <person name="Clegg M.T."/>
            <person name="Duvall M.R."/>
        </authorList>
    </citation>
    <scope>NUCLEOTIDE SEQUENCE [LARGE SCALE GENOMIC DNA]</scope>
    <source>
        <strain evidence="7">GP69</strain>
    </source>
</reference>
<keyword evidence="5 6" id="KW-0472">Membrane</keyword>
<dbReference type="PANTHER" id="PTHR30250">
    <property type="entry name" value="PST FAMILY PREDICTED COLANIC ACID TRANSPORTER"/>
    <property type="match status" value="1"/>
</dbReference>
<dbReference type="Proteomes" id="UP000236311">
    <property type="component" value="Unassembled WGS sequence"/>
</dbReference>
<dbReference type="GO" id="GO:0005886">
    <property type="term" value="C:plasma membrane"/>
    <property type="evidence" value="ECO:0007669"/>
    <property type="project" value="UniProtKB-SubCell"/>
</dbReference>
<gene>
    <name evidence="7" type="primary">spoVB_2</name>
    <name evidence="7" type="ORF">AMURIS_04674</name>
</gene>
<accession>A0A2K4ZNA4</accession>
<comment type="subcellular location">
    <subcellularLocation>
        <location evidence="1">Cell membrane</location>
        <topology evidence="1">Multi-pass membrane protein</topology>
    </subcellularLocation>
</comment>
<dbReference type="Pfam" id="PF01943">
    <property type="entry name" value="Polysacc_synt"/>
    <property type="match status" value="1"/>
</dbReference>
<dbReference type="OrthoDB" id="9775950at2"/>
<sequence length="461" mass="49994">MKTRTKHPLIVGTFILTVTGIISRLIGFLYRIYLSRLFGEEGMGIYQLLSPVLSLSFSLTAAGYQTAISKLVAEQTATRKRPSLRPLAAGLSISLPLSLVCNAALFFFADFISANLLREPRTASMLRILSFSVPFAAVHSCINGYFYGIKKAGIPAGAQLLEQATRVGCVYIVSAWFLAQGRALSINVAVLGLTVGELFSMFLTIAAISPYGFPLWKKGALLRQAQGFLPPSSSSGQILYGKLLAMALPLTANRIVLNFLQSIESVSIPTQLKHYGYDTITALSVYGVFTGMAMPFIYFPNALTGSVAVLLLPIISENYALGNMDAVKKATLRTIKYCGLMGICCMGVFVSLGRWAGTTLFDSPLAGYFITTLGFICPFLYLDTTLSSILQGLGLAGHIFVINVLCLLVRLGFVFLAVPRFGITGYLWGLLVSQLALGILYLGCLNRFLKKAHKSARHFCN</sequence>
<dbReference type="CDD" id="cd13124">
    <property type="entry name" value="MATE_SpoVB_like"/>
    <property type="match status" value="1"/>
</dbReference>
<keyword evidence="3 6" id="KW-0812">Transmembrane</keyword>
<keyword evidence="2" id="KW-1003">Cell membrane</keyword>
<evidence type="ECO:0000256" key="4">
    <source>
        <dbReference type="ARBA" id="ARBA00022989"/>
    </source>
</evidence>
<feature type="transmembrane region" description="Helical" evidence="6">
    <location>
        <begin position="45"/>
        <end position="67"/>
    </location>
</feature>
<feature type="transmembrane region" description="Helical" evidence="6">
    <location>
        <begin position="334"/>
        <end position="353"/>
    </location>
</feature>
<dbReference type="InterPro" id="IPR024923">
    <property type="entry name" value="PG_synth_SpoVB"/>
</dbReference>
<feature type="transmembrane region" description="Helical" evidence="6">
    <location>
        <begin position="128"/>
        <end position="148"/>
    </location>
</feature>
<keyword evidence="4 6" id="KW-1133">Transmembrane helix</keyword>
<dbReference type="RefSeq" id="WP_103241899.1">
    <property type="nucleotide sequence ID" value="NZ_JANJZD010000036.1"/>
</dbReference>
<proteinExistence type="predicted"/>